<name>A0AA96KRS1_9CAUD</name>
<proteinExistence type="predicted"/>
<sequence length="106" mass="12547">MTTVANKPVKKNKTKEGVNMKTVKRLKKIRMDAGYSIYTLAAKLEVDSSTISVWESGKRFPRRNVLEKLEDLFNVSYRELFEDLTEVEIKEIEKRMSQMYKTSEWY</sequence>
<dbReference type="PANTHER" id="PTHR46558">
    <property type="entry name" value="TRACRIPTIONAL REGULATORY PROTEIN-RELATED-RELATED"/>
    <property type="match status" value="1"/>
</dbReference>
<dbReference type="SMART" id="SM00530">
    <property type="entry name" value="HTH_XRE"/>
    <property type="match status" value="1"/>
</dbReference>
<dbReference type="Pfam" id="PF01381">
    <property type="entry name" value="HTH_3"/>
    <property type="match status" value="1"/>
</dbReference>
<dbReference type="InterPro" id="IPR010982">
    <property type="entry name" value="Lambda_DNA-bd_dom_sf"/>
</dbReference>
<dbReference type="InterPro" id="IPR001387">
    <property type="entry name" value="Cro/C1-type_HTH"/>
</dbReference>
<protein>
    <submittedName>
        <fullName evidence="3">Lambda repressor-like DNA-binding protein</fullName>
    </submittedName>
</protein>
<evidence type="ECO:0000259" key="2">
    <source>
        <dbReference type="PROSITE" id="PS50943"/>
    </source>
</evidence>
<evidence type="ECO:0000256" key="1">
    <source>
        <dbReference type="ARBA" id="ARBA00023125"/>
    </source>
</evidence>
<dbReference type="PROSITE" id="PS50943">
    <property type="entry name" value="HTH_CROC1"/>
    <property type="match status" value="1"/>
</dbReference>
<dbReference type="GO" id="GO:0003677">
    <property type="term" value="F:DNA binding"/>
    <property type="evidence" value="ECO:0007669"/>
    <property type="project" value="UniProtKB-KW"/>
</dbReference>
<keyword evidence="1 3" id="KW-0238">DNA-binding</keyword>
<evidence type="ECO:0000313" key="3">
    <source>
        <dbReference type="EMBL" id="WNO29796.1"/>
    </source>
</evidence>
<dbReference type="CDD" id="cd00093">
    <property type="entry name" value="HTH_XRE"/>
    <property type="match status" value="1"/>
</dbReference>
<reference evidence="3" key="1">
    <citation type="submission" date="2023-04" db="EMBL/GenBank/DDBJ databases">
        <authorList>
            <person name="Zhang X."/>
        </authorList>
    </citation>
    <scope>NUCLEOTIDE SEQUENCE</scope>
</reference>
<dbReference type="SUPFAM" id="SSF47413">
    <property type="entry name" value="lambda repressor-like DNA-binding domains"/>
    <property type="match status" value="1"/>
</dbReference>
<dbReference type="EMBL" id="OQ884030">
    <property type="protein sequence ID" value="WNO29796.1"/>
    <property type="molecule type" value="Genomic_DNA"/>
</dbReference>
<feature type="domain" description="HTH cro/C1-type" evidence="2">
    <location>
        <begin position="26"/>
        <end position="80"/>
    </location>
</feature>
<organism evidence="3">
    <name type="scientific">Bacillus phage SDFMU_Pbc</name>
    <dbReference type="NCBI Taxonomy" id="3076135"/>
    <lineage>
        <taxon>Viruses</taxon>
        <taxon>Duplodnaviria</taxon>
        <taxon>Heunggongvirae</taxon>
        <taxon>Uroviricota</taxon>
        <taxon>Caudoviricetes</taxon>
        <taxon>Herelleviridae</taxon>
        <taxon>Bastillevirinae</taxon>
        <taxon>Agatevirus</taxon>
        <taxon>Agatevirus agate</taxon>
    </lineage>
</organism>
<dbReference type="Gene3D" id="1.10.260.40">
    <property type="entry name" value="lambda repressor-like DNA-binding domains"/>
    <property type="match status" value="1"/>
</dbReference>
<accession>A0AA96KRS1</accession>
<dbReference type="PANTHER" id="PTHR46558:SF15">
    <property type="entry name" value="HELIX-TURN-HELIX DOMAIN PROTEIN"/>
    <property type="match status" value="1"/>
</dbReference>